<keyword evidence="1" id="KW-1133">Transmembrane helix</keyword>
<evidence type="ECO:0000256" key="1">
    <source>
        <dbReference type="SAM" id="Phobius"/>
    </source>
</evidence>
<dbReference type="Proteomes" id="UP000323865">
    <property type="component" value="Chromosome"/>
</dbReference>
<evidence type="ECO:0000313" key="2">
    <source>
        <dbReference type="EMBL" id="QEU11070.1"/>
    </source>
</evidence>
<keyword evidence="1" id="KW-0472">Membrane</keyword>
<dbReference type="InterPro" id="IPR052902">
    <property type="entry name" value="ABC-2_transporter"/>
</dbReference>
<dbReference type="RefSeq" id="WP_074298663.1">
    <property type="nucleotide sequence ID" value="NZ_CP044108.1"/>
</dbReference>
<reference evidence="2 3" key="1">
    <citation type="submission" date="2019-09" db="EMBL/GenBank/DDBJ databases">
        <title>FDA dAtabase for Regulatory Grade micrObial Sequences (FDA-ARGOS): Supporting development and validation of Infectious Disease Dx tests.</title>
        <authorList>
            <person name="Sciortino C."/>
            <person name="Tallon L."/>
            <person name="Sadzewicz L."/>
            <person name="Vavikolanu K."/>
            <person name="Mehta A."/>
            <person name="Aluvathingal J."/>
            <person name="Nadendla S."/>
            <person name="Nandy P."/>
            <person name="Geyer C."/>
            <person name="Yan Y."/>
            <person name="Sichtig H."/>
        </authorList>
    </citation>
    <scope>NUCLEOTIDE SEQUENCE [LARGE SCALE GENOMIC DNA]</scope>
    <source>
        <strain evidence="2 3">FDAARGOS_640</strain>
    </source>
</reference>
<gene>
    <name evidence="2" type="ORF">FOB48_01305</name>
</gene>
<organism evidence="2 3">
    <name type="scientific">Dermabacter vaginalis</name>
    <dbReference type="NCBI Taxonomy" id="1630135"/>
    <lineage>
        <taxon>Bacteria</taxon>
        <taxon>Bacillati</taxon>
        <taxon>Actinomycetota</taxon>
        <taxon>Actinomycetes</taxon>
        <taxon>Micrococcales</taxon>
        <taxon>Dermabacteraceae</taxon>
        <taxon>Dermabacter</taxon>
    </lineage>
</organism>
<feature type="transmembrane region" description="Helical" evidence="1">
    <location>
        <begin position="179"/>
        <end position="199"/>
    </location>
</feature>
<dbReference type="PANTHER" id="PTHR43027:SF2">
    <property type="entry name" value="TRANSPORT PERMEASE PROTEIN"/>
    <property type="match status" value="1"/>
</dbReference>
<name>A0ABX6A332_9MICO</name>
<keyword evidence="3" id="KW-1185">Reference proteome</keyword>
<keyword evidence="1" id="KW-0812">Transmembrane</keyword>
<protein>
    <submittedName>
        <fullName evidence="2">ABC transporter permease</fullName>
    </submittedName>
</protein>
<dbReference type="EMBL" id="CP044108">
    <property type="protein sequence ID" value="QEU11070.1"/>
    <property type="molecule type" value="Genomic_DNA"/>
</dbReference>
<feature type="transmembrane region" description="Helical" evidence="1">
    <location>
        <begin position="74"/>
        <end position="91"/>
    </location>
</feature>
<feature type="transmembrane region" description="Helical" evidence="1">
    <location>
        <begin position="146"/>
        <end position="167"/>
    </location>
</feature>
<proteinExistence type="predicted"/>
<feature type="transmembrane region" description="Helical" evidence="1">
    <location>
        <begin position="112"/>
        <end position="140"/>
    </location>
</feature>
<sequence>MTTATASAHSTPRSSRLSRTIALARAELTQFLRNPTLLFTALLFPLGLTVIMFVSTPASSGKAFAASLALETSVLMTMLLVVYYSVLSMSTTRRDDKVLKRLRTGEAKDSDILVAIAAPSSLLAVVLMVLALILLIVLGAPAPVNVVPLIVAVLGGIAVSAALGFLTSAFTINAEAAQITSLPVMILAIASQSTFRALMPEQVTRIIDRTPFALMGDLAHLAWSGTTVTGGFEPLDTGAALAAATAPMLMLALWAVALLVLVPRVMKWESNR</sequence>
<feature type="transmembrane region" description="Helical" evidence="1">
    <location>
        <begin position="35"/>
        <end position="54"/>
    </location>
</feature>
<feature type="transmembrane region" description="Helical" evidence="1">
    <location>
        <begin position="239"/>
        <end position="262"/>
    </location>
</feature>
<dbReference type="PANTHER" id="PTHR43027">
    <property type="entry name" value="DOXORUBICIN RESISTANCE ABC TRANSPORTER PERMEASE PROTEIN DRRC-RELATED"/>
    <property type="match status" value="1"/>
</dbReference>
<evidence type="ECO:0000313" key="3">
    <source>
        <dbReference type="Proteomes" id="UP000323865"/>
    </source>
</evidence>
<accession>A0ABX6A332</accession>